<keyword evidence="5" id="KW-0407">Ion channel</keyword>
<evidence type="ECO:0000256" key="4">
    <source>
        <dbReference type="ARBA" id="ARBA00023065"/>
    </source>
</evidence>
<gene>
    <name evidence="8" type="ORF">SKAU_G00302610</name>
</gene>
<feature type="compositionally biased region" description="Polar residues" evidence="6">
    <location>
        <begin position="361"/>
        <end position="373"/>
    </location>
</feature>
<dbReference type="AlphaFoldDB" id="A0A9Q1EW08"/>
<protein>
    <recommendedName>
        <fullName evidence="7">Voltage-dependent calcium channel alpha-1 subunit IQ domain-containing protein</fullName>
    </recommendedName>
</protein>
<dbReference type="EMBL" id="JAINUF010000012">
    <property type="protein sequence ID" value="KAJ8346068.1"/>
    <property type="molecule type" value="Genomic_DNA"/>
</dbReference>
<reference evidence="8" key="1">
    <citation type="journal article" date="2023" name="Science">
        <title>Genome structures resolve the early diversification of teleost fishes.</title>
        <authorList>
            <person name="Parey E."/>
            <person name="Louis A."/>
            <person name="Montfort J."/>
            <person name="Bouchez O."/>
            <person name="Roques C."/>
            <person name="Iampietro C."/>
            <person name="Lluch J."/>
            <person name="Castinel A."/>
            <person name="Donnadieu C."/>
            <person name="Desvignes T."/>
            <person name="Floi Bucao C."/>
            <person name="Jouanno E."/>
            <person name="Wen M."/>
            <person name="Mejri S."/>
            <person name="Dirks R."/>
            <person name="Jansen H."/>
            <person name="Henkel C."/>
            <person name="Chen W.J."/>
            <person name="Zahm M."/>
            <person name="Cabau C."/>
            <person name="Klopp C."/>
            <person name="Thompson A.W."/>
            <person name="Robinson-Rechavi M."/>
            <person name="Braasch I."/>
            <person name="Lecointre G."/>
            <person name="Bobe J."/>
            <person name="Postlethwait J.H."/>
            <person name="Berthelot C."/>
            <person name="Roest Crollius H."/>
            <person name="Guiguen Y."/>
        </authorList>
    </citation>
    <scope>NUCLEOTIDE SEQUENCE</scope>
    <source>
        <strain evidence="8">WJC10195</strain>
    </source>
</reference>
<accession>A0A9Q1EW08</accession>
<evidence type="ECO:0000313" key="9">
    <source>
        <dbReference type="Proteomes" id="UP001152622"/>
    </source>
</evidence>
<name>A0A9Q1EW08_SYNKA</name>
<keyword evidence="4" id="KW-0406">Ion transport</keyword>
<dbReference type="InterPro" id="IPR014873">
    <property type="entry name" value="VDCC_a1su_IQ"/>
</dbReference>
<proteinExistence type="predicted"/>
<dbReference type="Pfam" id="PF16905">
    <property type="entry name" value="GPHH"/>
    <property type="match status" value="1"/>
</dbReference>
<keyword evidence="9" id="KW-1185">Reference proteome</keyword>
<evidence type="ECO:0000256" key="5">
    <source>
        <dbReference type="ARBA" id="ARBA00023303"/>
    </source>
</evidence>
<comment type="caution">
    <text evidence="8">The sequence shown here is derived from an EMBL/GenBank/DDBJ whole genome shotgun (WGS) entry which is preliminary data.</text>
</comment>
<evidence type="ECO:0000256" key="2">
    <source>
        <dbReference type="ARBA" id="ARBA00022737"/>
    </source>
</evidence>
<feature type="region of interest" description="Disordered" evidence="6">
    <location>
        <begin position="286"/>
        <end position="317"/>
    </location>
</feature>
<dbReference type="Pfam" id="PF08763">
    <property type="entry name" value="Ca_chan_IQ"/>
    <property type="match status" value="1"/>
</dbReference>
<dbReference type="PANTHER" id="PTHR45628:SF2">
    <property type="entry name" value="VOLTAGE-DEPENDENT L-TYPE CALCIUM CHANNEL SUBUNIT ALPHA-1F"/>
    <property type="match status" value="1"/>
</dbReference>
<organism evidence="8 9">
    <name type="scientific">Synaphobranchus kaupii</name>
    <name type="common">Kaup's arrowtooth eel</name>
    <dbReference type="NCBI Taxonomy" id="118154"/>
    <lineage>
        <taxon>Eukaryota</taxon>
        <taxon>Metazoa</taxon>
        <taxon>Chordata</taxon>
        <taxon>Craniata</taxon>
        <taxon>Vertebrata</taxon>
        <taxon>Euteleostomi</taxon>
        <taxon>Actinopterygii</taxon>
        <taxon>Neopterygii</taxon>
        <taxon>Teleostei</taxon>
        <taxon>Anguilliformes</taxon>
        <taxon>Synaphobranchidae</taxon>
        <taxon>Synaphobranchus</taxon>
    </lineage>
</organism>
<dbReference type="OrthoDB" id="431720at2759"/>
<feature type="domain" description="Voltage-dependent calcium channel alpha-1 subunit IQ" evidence="7">
    <location>
        <begin position="203"/>
        <end position="237"/>
    </location>
</feature>
<feature type="region of interest" description="Disordered" evidence="6">
    <location>
        <begin position="1"/>
        <end position="27"/>
    </location>
</feature>
<dbReference type="Proteomes" id="UP001152622">
    <property type="component" value="Chromosome 12"/>
</dbReference>
<dbReference type="InterPro" id="IPR050599">
    <property type="entry name" value="VDCC_alpha-1_subunit"/>
</dbReference>
<keyword evidence="1" id="KW-0813">Transport</keyword>
<dbReference type="InterPro" id="IPR031649">
    <property type="entry name" value="GPHH_dom"/>
</dbReference>
<evidence type="ECO:0000259" key="7">
    <source>
        <dbReference type="SMART" id="SM01062"/>
    </source>
</evidence>
<dbReference type="GO" id="GO:0005891">
    <property type="term" value="C:voltage-gated calcium channel complex"/>
    <property type="evidence" value="ECO:0007669"/>
    <property type="project" value="TreeGrafter"/>
</dbReference>
<feature type="region of interest" description="Disordered" evidence="6">
    <location>
        <begin position="397"/>
        <end position="476"/>
    </location>
</feature>
<dbReference type="GO" id="GO:0098703">
    <property type="term" value="P:calcium ion import across plasma membrane"/>
    <property type="evidence" value="ECO:0007669"/>
    <property type="project" value="TreeGrafter"/>
</dbReference>
<dbReference type="Pfam" id="PF16885">
    <property type="entry name" value="CAC1F_C"/>
    <property type="match status" value="1"/>
</dbReference>
<feature type="compositionally biased region" description="Low complexity" evidence="6">
    <location>
        <begin position="443"/>
        <end position="459"/>
    </location>
</feature>
<dbReference type="PANTHER" id="PTHR45628">
    <property type="entry name" value="VOLTAGE-DEPENDENT CALCIUM CHANNEL TYPE A SUBUNIT ALPHA-1"/>
    <property type="match status" value="1"/>
</dbReference>
<sequence>MEDDADTSPTSSLVSNRGGLWDVSRSPLPSPSLDNMLCSGTGRLCECRRSERFNPPPSEQDLLRKCRCGVSRLSRDSVTRRLFLGRGGATSACISPPSTARPGRIKHLDVVALLRRIQPPLGFGKLCPHRVACRRLVAMNMPLNSDGTVAFNATLFALVRTALKIKTEGPVVQENEELRIIIKKIWKRTKAKTLDEVIPPPEEEEVTVGKFYASFLIQDFFRKFRKRKLALKKKNKSSALQAGLRTLQDLGPEMRLAMNCDLEEEDEEDVVLDMEDEDDETFYKNESDFVGHSEYPSPEKMDPRKTPPVENLSDRGVAHPSVTIASLSKTPNGGGMMEWEEPVVEEEEPYENFPPPVESDVITQQPKPVTNSLPRGDVGDGYSSLPLQEEGMEVMEENCTGEQGDNNREEDTESIASQDRYFFPDPPAPYPGHRENMYDAPPAGHVPHANNHGNGNANPRQPPRRRLLPATPTGQKPVFNVQSLRRQGSNEDLPSAYHQNTPLSRVRTQTYVSSDSRRGSIASIASSSTSWANSSTNPRRGRLLYAPLILVDEEEDQGAGPGAAWADGNTGSASLPGAARQDWYGGPRGGVGGTYGSLRVPSQLTHQYDKGSADSLVESVLISEGLGSLRQGPEICGLCQTGR</sequence>
<evidence type="ECO:0000256" key="3">
    <source>
        <dbReference type="ARBA" id="ARBA00022882"/>
    </source>
</evidence>
<evidence type="ECO:0000313" key="8">
    <source>
        <dbReference type="EMBL" id="KAJ8346068.1"/>
    </source>
</evidence>
<feature type="region of interest" description="Disordered" evidence="6">
    <location>
        <begin position="345"/>
        <end position="380"/>
    </location>
</feature>
<dbReference type="InterPro" id="IPR031688">
    <property type="entry name" value="CAC1F_C"/>
</dbReference>
<dbReference type="SMART" id="SM01062">
    <property type="entry name" value="Ca_chan_IQ"/>
    <property type="match status" value="1"/>
</dbReference>
<evidence type="ECO:0000256" key="1">
    <source>
        <dbReference type="ARBA" id="ARBA00022448"/>
    </source>
</evidence>
<evidence type="ECO:0000256" key="6">
    <source>
        <dbReference type="SAM" id="MobiDB-lite"/>
    </source>
</evidence>
<dbReference type="Gene3D" id="6.10.250.2180">
    <property type="match status" value="1"/>
</dbReference>
<dbReference type="GO" id="GO:0008331">
    <property type="term" value="F:high voltage-gated calcium channel activity"/>
    <property type="evidence" value="ECO:0007669"/>
    <property type="project" value="TreeGrafter"/>
</dbReference>
<keyword evidence="3" id="KW-0851">Voltage-gated channel</keyword>
<keyword evidence="2" id="KW-0677">Repeat</keyword>